<proteinExistence type="predicted"/>
<keyword evidence="3" id="KW-1185">Reference proteome</keyword>
<protein>
    <submittedName>
        <fullName evidence="2">Uncharacterized protein</fullName>
    </submittedName>
</protein>
<evidence type="ECO:0000313" key="3">
    <source>
        <dbReference type="Proteomes" id="UP001190700"/>
    </source>
</evidence>
<feature type="region of interest" description="Disordered" evidence="1">
    <location>
        <begin position="1"/>
        <end position="61"/>
    </location>
</feature>
<organism evidence="2 3">
    <name type="scientific">Cymbomonas tetramitiformis</name>
    <dbReference type="NCBI Taxonomy" id="36881"/>
    <lineage>
        <taxon>Eukaryota</taxon>
        <taxon>Viridiplantae</taxon>
        <taxon>Chlorophyta</taxon>
        <taxon>Pyramimonadophyceae</taxon>
        <taxon>Pyramimonadales</taxon>
        <taxon>Pyramimonadaceae</taxon>
        <taxon>Cymbomonas</taxon>
    </lineage>
</organism>
<comment type="caution">
    <text evidence="2">The sequence shown here is derived from an EMBL/GenBank/DDBJ whole genome shotgun (WGS) entry which is preliminary data.</text>
</comment>
<accession>A0AAE0GJU4</accession>
<feature type="compositionally biased region" description="Acidic residues" evidence="1">
    <location>
        <begin position="585"/>
        <end position="594"/>
    </location>
</feature>
<evidence type="ECO:0000313" key="2">
    <source>
        <dbReference type="EMBL" id="KAK3279442.1"/>
    </source>
</evidence>
<gene>
    <name evidence="2" type="ORF">CYMTET_12676</name>
</gene>
<reference evidence="2 3" key="1">
    <citation type="journal article" date="2015" name="Genome Biol. Evol.">
        <title>Comparative Genomics of a Bacterivorous Green Alga Reveals Evolutionary Causalities and Consequences of Phago-Mixotrophic Mode of Nutrition.</title>
        <authorList>
            <person name="Burns J.A."/>
            <person name="Paasch A."/>
            <person name="Narechania A."/>
            <person name="Kim E."/>
        </authorList>
    </citation>
    <scope>NUCLEOTIDE SEQUENCE [LARGE SCALE GENOMIC DNA]</scope>
    <source>
        <strain evidence="2 3">PLY_AMNH</strain>
    </source>
</reference>
<dbReference type="EMBL" id="LGRX02004897">
    <property type="protein sequence ID" value="KAK3279442.1"/>
    <property type="molecule type" value="Genomic_DNA"/>
</dbReference>
<dbReference type="AlphaFoldDB" id="A0AAE0GJU4"/>
<name>A0AAE0GJU4_9CHLO</name>
<feature type="region of interest" description="Disordered" evidence="1">
    <location>
        <begin position="523"/>
        <end position="594"/>
    </location>
</feature>
<feature type="compositionally biased region" description="Basic and acidic residues" evidence="1">
    <location>
        <begin position="46"/>
        <end position="55"/>
    </location>
</feature>
<feature type="compositionally biased region" description="Polar residues" evidence="1">
    <location>
        <begin position="22"/>
        <end position="44"/>
    </location>
</feature>
<evidence type="ECO:0000256" key="1">
    <source>
        <dbReference type="SAM" id="MobiDB-lite"/>
    </source>
</evidence>
<sequence>MSAASEEAGSPACDDAPEETRAPQTADPTIEPSSEATSGNSVTVSEPDHQPRVEKPGVPVSQWKGYPHNLDFGIYWVGPGNKLAKSQSGVENPYFDKNRENTVVYTHGLGTNRVEQGYRNTFNYKANDPKFGLDICTADAWIEQGWNVGIFYWDQFADEQNPFDAEAKIWTAESPKGMRYKLSDGQYHKENLPPSACVSDMLVIHLAAALGTYTGSIRLAGHALGAQVMLRVARLIFDKVEKGKLPMNLTPRRIALLDPFFSRKMPVVNPQKFMKNNFSVAVKCFHYTKYMREKGVLFELYRTSIMGSASWPHADPNTDLCELVALAEIGADYIPVYETQSRHLACPNIYFHSLSAPPPAVYNGETRAEGVIAPSASSSDAEIYAYMQDSKVQKFVQSHGRESFSLKFRGFSLRSCAPRDLLEEATSKSKQIAGDLAEKSKAQLNVAQSKTLELAEASKVKMEAAQVQTLKMAHRFQTRWSQWRIQAAEPRSEAPKAADSMSSANVATKAALQSIMGDFLWSTKEPTAKPGTPEQSDSDAKVATSDAKFDTSAQVDQAAKKEDASESAAEAPEGKSTEETAAPTEDAELSTESK</sequence>
<dbReference type="Proteomes" id="UP001190700">
    <property type="component" value="Unassembled WGS sequence"/>
</dbReference>